<evidence type="ECO:0000256" key="2">
    <source>
        <dbReference type="ARBA" id="ARBA00022617"/>
    </source>
</evidence>
<dbReference type="PANTHER" id="PTHR34128:SF2">
    <property type="entry name" value="CYTOCHROME C-TYPE BIOGENESIS PROTEIN CCME HOMOLOG, MITOCHONDRIAL"/>
    <property type="match status" value="1"/>
</dbReference>
<dbReference type="Pfam" id="PF03100">
    <property type="entry name" value="CcmE"/>
    <property type="match status" value="1"/>
</dbReference>
<keyword evidence="3 10" id="KW-0812">Transmembrane</keyword>
<evidence type="ECO:0000256" key="5">
    <source>
        <dbReference type="ARBA" id="ARBA00022748"/>
    </source>
</evidence>
<dbReference type="Proteomes" id="UP000536835">
    <property type="component" value="Unassembled WGS sequence"/>
</dbReference>
<proteinExistence type="inferred from homology"/>
<evidence type="ECO:0000256" key="3">
    <source>
        <dbReference type="ARBA" id="ARBA00022692"/>
    </source>
</evidence>
<organism evidence="12 13">
    <name type="scientific">Parvularcula mediterranea</name>
    <dbReference type="NCBI Taxonomy" id="2732508"/>
    <lineage>
        <taxon>Bacteria</taxon>
        <taxon>Pseudomonadati</taxon>
        <taxon>Pseudomonadota</taxon>
        <taxon>Alphaproteobacteria</taxon>
        <taxon>Parvularculales</taxon>
        <taxon>Parvularculaceae</taxon>
        <taxon>Parvularcula</taxon>
    </lineage>
</organism>
<dbReference type="Gene3D" id="2.40.50.140">
    <property type="entry name" value="Nucleic acid-binding proteins"/>
    <property type="match status" value="1"/>
</dbReference>
<comment type="caution">
    <text evidence="12">The sequence shown here is derived from an EMBL/GenBank/DDBJ whole genome shotgun (WGS) entry which is preliminary data.</text>
</comment>
<accession>A0A7Y3RM29</accession>
<evidence type="ECO:0000256" key="7">
    <source>
        <dbReference type="ARBA" id="ARBA00022989"/>
    </source>
</evidence>
<evidence type="ECO:0000256" key="1">
    <source>
        <dbReference type="ARBA" id="ARBA00004370"/>
    </source>
</evidence>
<keyword evidence="2 10" id="KW-0349">Heme</keyword>
<dbReference type="GO" id="GO:0017003">
    <property type="term" value="P:protein-heme linkage"/>
    <property type="evidence" value="ECO:0007669"/>
    <property type="project" value="UniProtKB-UniRule"/>
</dbReference>
<keyword evidence="13" id="KW-1185">Reference proteome</keyword>
<dbReference type="InterPro" id="IPR036127">
    <property type="entry name" value="CcmE-like_sf"/>
</dbReference>
<dbReference type="AlphaFoldDB" id="A0A7Y3RM29"/>
<evidence type="ECO:0000256" key="8">
    <source>
        <dbReference type="ARBA" id="ARBA00023004"/>
    </source>
</evidence>
<feature type="binding site" description="axial binding residue" evidence="10 11">
    <location>
        <position position="130"/>
    </location>
    <ligand>
        <name>heme</name>
        <dbReference type="ChEBI" id="CHEBI:30413"/>
    </ligand>
    <ligandPart>
        <name>Fe</name>
        <dbReference type="ChEBI" id="CHEBI:18248"/>
    </ligandPart>
</feature>
<keyword evidence="7 10" id="KW-1133">Transmembrane helix</keyword>
<comment type="similarity">
    <text evidence="10">Belongs to the CcmE/CycJ family.</text>
</comment>
<comment type="function">
    <text evidence="10">Heme chaperone required for the biogenesis of c-type cytochromes. Transiently binds heme delivered by CcmC and transfers the heme to apo-cytochromes in a process facilitated by CcmF and CcmH.</text>
</comment>
<keyword evidence="10" id="KW-1003">Cell membrane</keyword>
<dbReference type="GO" id="GO:0017004">
    <property type="term" value="P:cytochrome complex assembly"/>
    <property type="evidence" value="ECO:0007669"/>
    <property type="project" value="UniProtKB-KW"/>
</dbReference>
<evidence type="ECO:0000256" key="9">
    <source>
        <dbReference type="ARBA" id="ARBA00023136"/>
    </source>
</evidence>
<comment type="subcellular location">
    <subcellularLocation>
        <location evidence="10">Cell membrane</location>
        <topology evidence="10">Single-pass type II membrane protein</topology>
    </subcellularLocation>
    <subcellularLocation>
        <location evidence="1">Membrane</location>
    </subcellularLocation>
</comment>
<name>A0A7Y3RM29_9PROT</name>
<keyword evidence="9 10" id="KW-0472">Membrane</keyword>
<dbReference type="HAMAP" id="MF_01959">
    <property type="entry name" value="CcmE"/>
    <property type="match status" value="1"/>
</dbReference>
<feature type="binding site" description="covalent" evidence="10 11">
    <location>
        <position position="126"/>
    </location>
    <ligand>
        <name>heme</name>
        <dbReference type="ChEBI" id="CHEBI:30413"/>
    </ligand>
</feature>
<evidence type="ECO:0000256" key="11">
    <source>
        <dbReference type="PIRSR" id="PIRSR604329-50"/>
    </source>
</evidence>
<evidence type="ECO:0000256" key="10">
    <source>
        <dbReference type="HAMAP-Rule" id="MF_01959"/>
    </source>
</evidence>
<evidence type="ECO:0000256" key="4">
    <source>
        <dbReference type="ARBA" id="ARBA00022723"/>
    </source>
</evidence>
<dbReference type="EMBL" id="JABFCX010000003">
    <property type="protein sequence ID" value="NNU16592.1"/>
    <property type="molecule type" value="Genomic_DNA"/>
</dbReference>
<evidence type="ECO:0000256" key="6">
    <source>
        <dbReference type="ARBA" id="ARBA00022968"/>
    </source>
</evidence>
<keyword evidence="5 10" id="KW-0201">Cytochrome c-type biogenesis</keyword>
<dbReference type="GO" id="GO:0005886">
    <property type="term" value="C:plasma membrane"/>
    <property type="evidence" value="ECO:0007669"/>
    <property type="project" value="UniProtKB-SubCell"/>
</dbReference>
<reference evidence="12 13" key="1">
    <citation type="submission" date="2020-05" db="EMBL/GenBank/DDBJ databases">
        <title>Parvularcula mediterraneae sp. nov., isolated from polypropylene straw from shallow seawater of the seashore of Laganas in Zakynthos island, Greece.</title>
        <authorList>
            <person name="Szabo I."/>
            <person name="Al-Omari J."/>
            <person name="Rado J."/>
            <person name="Szerdahelyi G.S."/>
        </authorList>
    </citation>
    <scope>NUCLEOTIDE SEQUENCE [LARGE SCALE GENOMIC DNA]</scope>
    <source>
        <strain evidence="12 13">ZS-1/3</strain>
    </source>
</reference>
<keyword evidence="6 10" id="KW-0735">Signal-anchor</keyword>
<feature type="topological domain" description="Cytoplasmic" evidence="10">
    <location>
        <begin position="1"/>
        <end position="11"/>
    </location>
</feature>
<sequence length="149" mass="15872">MATPYEKRRQRKLFLTIVLPAFAGAVALSLVAISQTQVYAYAPSTLPSPQELGDRDVRLAGLVAEDSLRTGADTNVTFTITDGKAGVPVSFDGILPALVAENEGIIAQGKMGPDGIFRADNVLARHDENYEAPEVIKALEEAAEQGPAY</sequence>
<protein>
    <recommendedName>
        <fullName evidence="10">Cytochrome c-type biogenesis protein CcmE</fullName>
    </recommendedName>
    <alternativeName>
        <fullName evidence="10">Cytochrome c maturation protein E</fullName>
    </alternativeName>
    <alternativeName>
        <fullName evidence="10">Heme chaperone CcmE</fullName>
    </alternativeName>
</protein>
<dbReference type="InterPro" id="IPR012340">
    <property type="entry name" value="NA-bd_OB-fold"/>
</dbReference>
<dbReference type="GO" id="GO:0020037">
    <property type="term" value="F:heme binding"/>
    <property type="evidence" value="ECO:0007669"/>
    <property type="project" value="InterPro"/>
</dbReference>
<feature type="topological domain" description="Extracellular" evidence="10">
    <location>
        <begin position="33"/>
        <end position="149"/>
    </location>
</feature>
<dbReference type="InterPro" id="IPR004329">
    <property type="entry name" value="CcmE"/>
</dbReference>
<dbReference type="GO" id="GO:0046872">
    <property type="term" value="F:metal ion binding"/>
    <property type="evidence" value="ECO:0007669"/>
    <property type="project" value="UniProtKB-KW"/>
</dbReference>
<gene>
    <name evidence="10" type="primary">ccmE</name>
    <name evidence="10" type="synonym">cycJ</name>
    <name evidence="12" type="ORF">HK107_09695</name>
</gene>
<dbReference type="SUPFAM" id="SSF82093">
    <property type="entry name" value="Heme chaperone CcmE"/>
    <property type="match status" value="1"/>
</dbReference>
<dbReference type="RefSeq" id="WP_173199201.1">
    <property type="nucleotide sequence ID" value="NZ_JABFCX010000003.1"/>
</dbReference>
<evidence type="ECO:0000313" key="12">
    <source>
        <dbReference type="EMBL" id="NNU16592.1"/>
    </source>
</evidence>
<dbReference type="PANTHER" id="PTHR34128">
    <property type="entry name" value="CYTOCHROME C-TYPE BIOGENESIS PROTEIN CCME HOMOLOG, MITOCHONDRIAL"/>
    <property type="match status" value="1"/>
</dbReference>
<keyword evidence="4 10" id="KW-0479">Metal-binding</keyword>
<evidence type="ECO:0000313" key="13">
    <source>
        <dbReference type="Proteomes" id="UP000536835"/>
    </source>
</evidence>
<keyword evidence="8 10" id="KW-0408">Iron</keyword>